<protein>
    <recommendedName>
        <fullName evidence="5">Lipoprotein</fullName>
    </recommendedName>
</protein>
<comment type="caution">
    <text evidence="3">The sequence shown here is derived from an EMBL/GenBank/DDBJ whole genome shotgun (WGS) entry which is preliminary data.</text>
</comment>
<dbReference type="EMBL" id="BAABJY010000002">
    <property type="protein sequence ID" value="GAA4863103.1"/>
    <property type="molecule type" value="Genomic_DNA"/>
</dbReference>
<feature type="compositionally biased region" description="Gly residues" evidence="1">
    <location>
        <begin position="88"/>
        <end position="100"/>
    </location>
</feature>
<proteinExistence type="predicted"/>
<feature type="compositionally biased region" description="Low complexity" evidence="1">
    <location>
        <begin position="25"/>
        <end position="42"/>
    </location>
</feature>
<dbReference type="PROSITE" id="PS51257">
    <property type="entry name" value="PROKAR_LIPOPROTEIN"/>
    <property type="match status" value="1"/>
</dbReference>
<name>A0ABP9DYU8_9GAMM</name>
<gene>
    <name evidence="3" type="ORF">GCM10023332_14030</name>
</gene>
<feature type="region of interest" description="Disordered" evidence="1">
    <location>
        <begin position="25"/>
        <end position="100"/>
    </location>
</feature>
<reference evidence="4" key="1">
    <citation type="journal article" date="2019" name="Int. J. Syst. Evol. Microbiol.">
        <title>The Global Catalogue of Microorganisms (GCM) 10K type strain sequencing project: providing services to taxonomists for standard genome sequencing and annotation.</title>
        <authorList>
            <consortium name="The Broad Institute Genomics Platform"/>
            <consortium name="The Broad Institute Genome Sequencing Center for Infectious Disease"/>
            <person name="Wu L."/>
            <person name="Ma J."/>
        </authorList>
    </citation>
    <scope>NUCLEOTIDE SEQUENCE [LARGE SCALE GENOMIC DNA]</scope>
    <source>
        <strain evidence="4">JCM 18392</strain>
    </source>
</reference>
<evidence type="ECO:0008006" key="5">
    <source>
        <dbReference type="Google" id="ProtNLM"/>
    </source>
</evidence>
<dbReference type="Proteomes" id="UP001501323">
    <property type="component" value="Unassembled WGS sequence"/>
</dbReference>
<accession>A0ABP9DYU8</accession>
<feature type="signal peptide" evidence="2">
    <location>
        <begin position="1"/>
        <end position="31"/>
    </location>
</feature>
<sequence length="100" mass="9895">MKHTKLALLVVVLCGGLLSACDRQTAPPAEAAPDPVAATPEPMDAGTDEGTPGTHAEDGDSPHTGGDRVGTGTGGIEEEDDTPHTGGDRVGTGGGNQEGH</sequence>
<evidence type="ECO:0000256" key="1">
    <source>
        <dbReference type="SAM" id="MobiDB-lite"/>
    </source>
</evidence>
<keyword evidence="4" id="KW-1185">Reference proteome</keyword>
<evidence type="ECO:0000256" key="2">
    <source>
        <dbReference type="SAM" id="SignalP"/>
    </source>
</evidence>
<evidence type="ECO:0000313" key="3">
    <source>
        <dbReference type="EMBL" id="GAA4863103.1"/>
    </source>
</evidence>
<organism evidence="3 4">
    <name type="scientific">Luteimonas vadosa</name>
    <dbReference type="NCBI Taxonomy" id="1165507"/>
    <lineage>
        <taxon>Bacteria</taxon>
        <taxon>Pseudomonadati</taxon>
        <taxon>Pseudomonadota</taxon>
        <taxon>Gammaproteobacteria</taxon>
        <taxon>Lysobacterales</taxon>
        <taxon>Lysobacteraceae</taxon>
        <taxon>Luteimonas</taxon>
    </lineage>
</organism>
<dbReference type="RefSeq" id="WP_345294808.1">
    <property type="nucleotide sequence ID" value="NZ_BAABJY010000002.1"/>
</dbReference>
<keyword evidence="2" id="KW-0732">Signal</keyword>
<feature type="chain" id="PRO_5045751644" description="Lipoprotein" evidence="2">
    <location>
        <begin position="32"/>
        <end position="100"/>
    </location>
</feature>
<evidence type="ECO:0000313" key="4">
    <source>
        <dbReference type="Proteomes" id="UP001501323"/>
    </source>
</evidence>